<dbReference type="PROSITE" id="PS50076">
    <property type="entry name" value="DNAJ_2"/>
    <property type="match status" value="1"/>
</dbReference>
<protein>
    <recommendedName>
        <fullName evidence="3">J domain-containing protein</fullName>
    </recommendedName>
</protein>
<feature type="transmembrane region" description="Helical" evidence="2">
    <location>
        <begin position="99"/>
        <end position="116"/>
    </location>
</feature>
<dbReference type="GO" id="GO:0006260">
    <property type="term" value="P:DNA replication"/>
    <property type="evidence" value="ECO:0007669"/>
    <property type="project" value="UniProtKB-KW"/>
</dbReference>
<keyword evidence="2" id="KW-1133">Transmembrane helix</keyword>
<evidence type="ECO:0000313" key="5">
    <source>
        <dbReference type="Proteomes" id="UP000242699"/>
    </source>
</evidence>
<keyword evidence="2" id="KW-0812">Transmembrane</keyword>
<gene>
    <name evidence="4" type="ORF">C7B43_03090</name>
</gene>
<sequence>MTRQDAADLLGIPVNAPENVIRQAYRQQCWRLHPDGGGVASQFRLLTKARDILLADTLESETARHDRTAKTPGLFPLWSYPLRVSKAAVHNPALRLRAVRSWIVVVIGLPFVYIVAKELLMLSVIPLFVLFIALVIFRRLFS</sequence>
<dbReference type="EMBL" id="PXYT01000004">
    <property type="protein sequence ID" value="PSR31100.1"/>
    <property type="molecule type" value="Genomic_DNA"/>
</dbReference>
<proteinExistence type="predicted"/>
<name>A0A2T2X9D2_9FIRM</name>
<dbReference type="Gene3D" id="1.10.287.110">
    <property type="entry name" value="DnaJ domain"/>
    <property type="match status" value="1"/>
</dbReference>
<accession>A0A2T2X9D2</accession>
<feature type="domain" description="J" evidence="3">
    <location>
        <begin position="5"/>
        <end position="69"/>
    </location>
</feature>
<dbReference type="AlphaFoldDB" id="A0A2T2X9D2"/>
<keyword evidence="1" id="KW-0235">DNA replication</keyword>
<dbReference type="SMART" id="SM00271">
    <property type="entry name" value="DnaJ"/>
    <property type="match status" value="1"/>
</dbReference>
<feature type="transmembrane region" description="Helical" evidence="2">
    <location>
        <begin position="122"/>
        <end position="141"/>
    </location>
</feature>
<evidence type="ECO:0000259" key="3">
    <source>
        <dbReference type="PROSITE" id="PS50076"/>
    </source>
</evidence>
<dbReference type="InterPro" id="IPR036869">
    <property type="entry name" value="J_dom_sf"/>
</dbReference>
<reference evidence="4 5" key="1">
    <citation type="journal article" date="2014" name="BMC Genomics">
        <title>Comparison of environmental and isolate Sulfobacillus genomes reveals diverse carbon, sulfur, nitrogen, and hydrogen metabolisms.</title>
        <authorList>
            <person name="Justice N.B."/>
            <person name="Norman A."/>
            <person name="Brown C.T."/>
            <person name="Singh A."/>
            <person name="Thomas B.C."/>
            <person name="Banfield J.F."/>
        </authorList>
    </citation>
    <scope>NUCLEOTIDE SEQUENCE [LARGE SCALE GENOMIC DNA]</scope>
    <source>
        <strain evidence="4">AMDSBA1</strain>
    </source>
</reference>
<dbReference type="Pfam" id="PF00226">
    <property type="entry name" value="DnaJ"/>
    <property type="match status" value="1"/>
</dbReference>
<evidence type="ECO:0000313" key="4">
    <source>
        <dbReference type="EMBL" id="PSR31100.1"/>
    </source>
</evidence>
<dbReference type="SUPFAM" id="SSF46565">
    <property type="entry name" value="Chaperone J-domain"/>
    <property type="match status" value="1"/>
</dbReference>
<evidence type="ECO:0000256" key="1">
    <source>
        <dbReference type="ARBA" id="ARBA00022705"/>
    </source>
</evidence>
<keyword evidence="2" id="KW-0472">Membrane</keyword>
<dbReference type="Proteomes" id="UP000242699">
    <property type="component" value="Unassembled WGS sequence"/>
</dbReference>
<dbReference type="InterPro" id="IPR001623">
    <property type="entry name" value="DnaJ_domain"/>
</dbReference>
<evidence type="ECO:0000256" key="2">
    <source>
        <dbReference type="SAM" id="Phobius"/>
    </source>
</evidence>
<comment type="caution">
    <text evidence="4">The sequence shown here is derived from an EMBL/GenBank/DDBJ whole genome shotgun (WGS) entry which is preliminary data.</text>
</comment>
<dbReference type="CDD" id="cd06257">
    <property type="entry name" value="DnaJ"/>
    <property type="match status" value="1"/>
</dbReference>
<organism evidence="4 5">
    <name type="scientific">Sulfobacillus benefaciens</name>
    <dbReference type="NCBI Taxonomy" id="453960"/>
    <lineage>
        <taxon>Bacteria</taxon>
        <taxon>Bacillati</taxon>
        <taxon>Bacillota</taxon>
        <taxon>Clostridia</taxon>
        <taxon>Eubacteriales</taxon>
        <taxon>Clostridiales Family XVII. Incertae Sedis</taxon>
        <taxon>Sulfobacillus</taxon>
    </lineage>
</organism>